<dbReference type="GO" id="GO:0015193">
    <property type="term" value="F:L-proline transmembrane transporter activity"/>
    <property type="evidence" value="ECO:0007669"/>
    <property type="project" value="TreeGrafter"/>
</dbReference>
<keyword evidence="6 14" id="KW-0769">Symport</keyword>
<comment type="catalytic activity">
    <reaction evidence="12">
        <text>L-proline(in) + Na(+)(in) = L-proline(out) + Na(+)(out)</text>
        <dbReference type="Rhea" id="RHEA:28967"/>
        <dbReference type="ChEBI" id="CHEBI:29101"/>
        <dbReference type="ChEBI" id="CHEBI:60039"/>
    </reaction>
</comment>
<keyword evidence="11 14" id="KW-0739">Sodium transport</keyword>
<keyword evidence="9 14" id="KW-0406">Ion transport</keyword>
<evidence type="ECO:0000256" key="6">
    <source>
        <dbReference type="ARBA" id="ARBA00022847"/>
    </source>
</evidence>
<dbReference type="Proteomes" id="UP000535491">
    <property type="component" value="Unassembled WGS sequence"/>
</dbReference>
<evidence type="ECO:0000256" key="12">
    <source>
        <dbReference type="ARBA" id="ARBA00033708"/>
    </source>
</evidence>
<comment type="function">
    <text evidence="14">Catalyzes the sodium-dependent uptake of extracellular L-proline.</text>
</comment>
<keyword evidence="14" id="KW-0029">Amino-acid transport</keyword>
<reference evidence="15 16" key="1">
    <citation type="submission" date="2020-07" db="EMBL/GenBank/DDBJ databases">
        <authorList>
            <person name="Feng H."/>
        </authorList>
    </citation>
    <scope>NUCLEOTIDE SEQUENCE [LARGE SCALE GENOMIC DNA]</scope>
    <source>
        <strain evidence="16">s-10</strain>
    </source>
</reference>
<evidence type="ECO:0000256" key="10">
    <source>
        <dbReference type="ARBA" id="ARBA00023136"/>
    </source>
</evidence>
<feature type="transmembrane region" description="Helical" evidence="14">
    <location>
        <begin position="397"/>
        <end position="415"/>
    </location>
</feature>
<accession>A0A7W1WTF4</accession>
<feature type="transmembrane region" description="Helical" evidence="14">
    <location>
        <begin position="275"/>
        <end position="296"/>
    </location>
</feature>
<dbReference type="NCBIfam" id="TIGR02121">
    <property type="entry name" value="Na_Pro_sym"/>
    <property type="match status" value="1"/>
</dbReference>
<feature type="transmembrane region" description="Helical" evidence="14">
    <location>
        <begin position="193"/>
        <end position="214"/>
    </location>
</feature>
<feature type="transmembrane region" description="Helical" evidence="14">
    <location>
        <begin position="450"/>
        <end position="469"/>
    </location>
</feature>
<evidence type="ECO:0000256" key="8">
    <source>
        <dbReference type="ARBA" id="ARBA00023053"/>
    </source>
</evidence>
<dbReference type="PROSITE" id="PS50283">
    <property type="entry name" value="NA_SOLUT_SYMP_3"/>
    <property type="match status" value="1"/>
</dbReference>
<evidence type="ECO:0000256" key="3">
    <source>
        <dbReference type="ARBA" id="ARBA00022448"/>
    </source>
</evidence>
<evidence type="ECO:0000256" key="1">
    <source>
        <dbReference type="ARBA" id="ARBA00004651"/>
    </source>
</evidence>
<comment type="caution">
    <text evidence="15">The sequence shown here is derived from an EMBL/GenBank/DDBJ whole genome shotgun (WGS) entry which is preliminary data.</text>
</comment>
<feature type="transmembrane region" description="Helical" evidence="14">
    <location>
        <begin position="122"/>
        <end position="140"/>
    </location>
</feature>
<dbReference type="GO" id="GO:0005886">
    <property type="term" value="C:plasma membrane"/>
    <property type="evidence" value="ECO:0007669"/>
    <property type="project" value="UniProtKB-SubCell"/>
</dbReference>
<feature type="transmembrane region" description="Helical" evidence="14">
    <location>
        <begin position="6"/>
        <end position="24"/>
    </location>
</feature>
<dbReference type="Pfam" id="PF00474">
    <property type="entry name" value="SSF"/>
    <property type="match status" value="1"/>
</dbReference>
<feature type="transmembrane region" description="Helical" evidence="14">
    <location>
        <begin position="74"/>
        <end position="91"/>
    </location>
</feature>
<dbReference type="Gene3D" id="1.20.1730.10">
    <property type="entry name" value="Sodium/glucose cotransporter"/>
    <property type="match status" value="1"/>
</dbReference>
<gene>
    <name evidence="15" type="primary">putP</name>
    <name evidence="15" type="ORF">H1191_15800</name>
</gene>
<comment type="similarity">
    <text evidence="2 13">Belongs to the sodium:solute symporter (SSF) (TC 2.A.21) family.</text>
</comment>
<evidence type="ECO:0000256" key="4">
    <source>
        <dbReference type="ARBA" id="ARBA00022475"/>
    </source>
</evidence>
<dbReference type="InterPro" id="IPR038377">
    <property type="entry name" value="Na/Glc_symporter_sf"/>
</dbReference>
<evidence type="ECO:0000256" key="11">
    <source>
        <dbReference type="ARBA" id="ARBA00023201"/>
    </source>
</evidence>
<comment type="subcellular location">
    <subcellularLocation>
        <location evidence="1 14">Cell membrane</location>
        <topology evidence="1 14">Multi-pass membrane protein</topology>
    </subcellularLocation>
</comment>
<evidence type="ECO:0000256" key="9">
    <source>
        <dbReference type="ARBA" id="ARBA00023065"/>
    </source>
</evidence>
<organism evidence="15 16">
    <name type="scientific">Paenactinomyces guangxiensis</name>
    <dbReference type="NCBI Taxonomy" id="1490290"/>
    <lineage>
        <taxon>Bacteria</taxon>
        <taxon>Bacillati</taxon>
        <taxon>Bacillota</taxon>
        <taxon>Bacilli</taxon>
        <taxon>Bacillales</taxon>
        <taxon>Thermoactinomycetaceae</taxon>
        <taxon>Paenactinomyces</taxon>
    </lineage>
</organism>
<evidence type="ECO:0000256" key="13">
    <source>
        <dbReference type="RuleBase" id="RU362091"/>
    </source>
</evidence>
<dbReference type="PANTHER" id="PTHR48086">
    <property type="entry name" value="SODIUM/PROLINE SYMPORTER-RELATED"/>
    <property type="match status" value="1"/>
</dbReference>
<keyword evidence="3 14" id="KW-0813">Transport</keyword>
<dbReference type="NCBIfam" id="TIGR00813">
    <property type="entry name" value="sss"/>
    <property type="match status" value="1"/>
</dbReference>
<evidence type="ECO:0000256" key="2">
    <source>
        <dbReference type="ARBA" id="ARBA00006434"/>
    </source>
</evidence>
<keyword evidence="7 14" id="KW-1133">Transmembrane helix</keyword>
<name>A0A7W1WTF4_9BACL</name>
<dbReference type="GO" id="GO:0005298">
    <property type="term" value="F:proline:sodium symporter activity"/>
    <property type="evidence" value="ECO:0007669"/>
    <property type="project" value="UniProtKB-UniRule"/>
</dbReference>
<protein>
    <recommendedName>
        <fullName evidence="14">Sodium/proline symporter</fullName>
    </recommendedName>
    <alternativeName>
        <fullName evidence="14">Proline permease</fullName>
    </alternativeName>
</protein>
<evidence type="ECO:0000313" key="16">
    <source>
        <dbReference type="Proteomes" id="UP000535491"/>
    </source>
</evidence>
<dbReference type="InterPro" id="IPR001734">
    <property type="entry name" value="Na/solute_symporter"/>
</dbReference>
<feature type="transmembrane region" description="Helical" evidence="14">
    <location>
        <begin position="234"/>
        <end position="254"/>
    </location>
</feature>
<evidence type="ECO:0000256" key="7">
    <source>
        <dbReference type="ARBA" id="ARBA00022989"/>
    </source>
</evidence>
<dbReference type="GO" id="GO:0015824">
    <property type="term" value="P:proline transport"/>
    <property type="evidence" value="ECO:0007669"/>
    <property type="project" value="UniProtKB-UniRule"/>
</dbReference>
<dbReference type="CDD" id="cd11475">
    <property type="entry name" value="SLC5sbd_PutP"/>
    <property type="match status" value="1"/>
</dbReference>
<evidence type="ECO:0000256" key="5">
    <source>
        <dbReference type="ARBA" id="ARBA00022692"/>
    </source>
</evidence>
<feature type="transmembrane region" description="Helical" evidence="14">
    <location>
        <begin position="422"/>
        <end position="438"/>
    </location>
</feature>
<dbReference type="AlphaFoldDB" id="A0A7W1WTF4"/>
<evidence type="ECO:0000313" key="15">
    <source>
        <dbReference type="EMBL" id="MBA4495758.1"/>
    </source>
</evidence>
<sequence length="488" mass="53235">MEYGLLISIVIYMITMLLIGYYAYRKTSNLSDYMLGGRNLGPAVTALSAGASDMSGWLLMGLPGAMYVSGLSSGWIVVGLTLGAYLNWLFVAPRLRTYTEIANNSITIPDYFENRFKDESRILRVTSALVIFVFFTFYTSSGMVAGGELFKSSFHLDYKWGVLITAGVVILYTLFGGFLAVSWTDFVQGTIMFIALILVPVFTILNLGGIQPVFDEIHTIDPTLLDIFKGTSVIGIISLLAWGLGYFGQPHIIVRFMAITSIKEMKSARRIGMGWMIFSIVGAMFTGLVGIAFFHVKNGKLENPETVFIALSQVLFHPIITGFLLAAILAAIMSTISSQLLVTASALTQDFYKSFFRRSALDKELVLAGRISLLGVALIALFLALNPNETILNLVGYAWAGFGASFGPVVLLSLYWKRMTKWGALAGMIAGAATVIVWEQIKAFDAVYEIIPGFIACTIAIIAVSLLTAKPPASVETEFVQTVKRTLA</sequence>
<feature type="transmembrane region" description="Helical" evidence="14">
    <location>
        <begin position="160"/>
        <end position="181"/>
    </location>
</feature>
<feature type="transmembrane region" description="Helical" evidence="14">
    <location>
        <begin position="316"/>
        <end position="344"/>
    </location>
</feature>
<evidence type="ECO:0000256" key="14">
    <source>
        <dbReference type="RuleBase" id="RU366012"/>
    </source>
</evidence>
<keyword evidence="5 14" id="KW-0812">Transmembrane</keyword>
<dbReference type="PROSITE" id="PS00457">
    <property type="entry name" value="NA_SOLUT_SYMP_2"/>
    <property type="match status" value="1"/>
</dbReference>
<dbReference type="FunFam" id="1.20.1730.10:FF:000002">
    <property type="entry name" value="Sodium/proline symporter"/>
    <property type="match status" value="1"/>
</dbReference>
<keyword evidence="8 14" id="KW-0915">Sodium</keyword>
<proteinExistence type="inferred from homology"/>
<keyword evidence="10 14" id="KW-0472">Membrane</keyword>
<dbReference type="EMBL" id="JACEIQ010000018">
    <property type="protein sequence ID" value="MBA4495758.1"/>
    <property type="molecule type" value="Genomic_DNA"/>
</dbReference>
<dbReference type="PANTHER" id="PTHR48086:SF3">
    <property type="entry name" value="SODIUM_PROLINE SYMPORTER"/>
    <property type="match status" value="1"/>
</dbReference>
<dbReference type="RefSeq" id="WP_181753554.1">
    <property type="nucleotide sequence ID" value="NZ_JACEIQ010000018.1"/>
</dbReference>
<dbReference type="GO" id="GO:0031402">
    <property type="term" value="F:sodium ion binding"/>
    <property type="evidence" value="ECO:0007669"/>
    <property type="project" value="UniProtKB-UniRule"/>
</dbReference>
<dbReference type="InterPro" id="IPR011851">
    <property type="entry name" value="Na/Pro_symporter"/>
</dbReference>
<keyword evidence="4 14" id="KW-1003">Cell membrane</keyword>
<feature type="transmembrane region" description="Helical" evidence="14">
    <location>
        <begin position="365"/>
        <end position="385"/>
    </location>
</feature>
<dbReference type="InterPro" id="IPR050277">
    <property type="entry name" value="Sodium:Solute_Symporter"/>
</dbReference>
<keyword evidence="16" id="KW-1185">Reference proteome</keyword>
<dbReference type="InterPro" id="IPR018212">
    <property type="entry name" value="Na/solute_symporter_CS"/>
</dbReference>